<dbReference type="Proteomes" id="UP000789759">
    <property type="component" value="Unassembled WGS sequence"/>
</dbReference>
<dbReference type="AlphaFoldDB" id="A0A9N9J5U9"/>
<feature type="non-terminal residue" evidence="1">
    <location>
        <position position="1"/>
    </location>
</feature>
<dbReference type="EMBL" id="CAJVQA010019845">
    <property type="protein sequence ID" value="CAG8760925.1"/>
    <property type="molecule type" value="Genomic_DNA"/>
</dbReference>
<evidence type="ECO:0000313" key="2">
    <source>
        <dbReference type="Proteomes" id="UP000789759"/>
    </source>
</evidence>
<keyword evidence="2" id="KW-1185">Reference proteome</keyword>
<accession>A0A9N9J5U9</accession>
<organism evidence="1 2">
    <name type="scientific">Cetraspora pellucida</name>
    <dbReference type="NCBI Taxonomy" id="1433469"/>
    <lineage>
        <taxon>Eukaryota</taxon>
        <taxon>Fungi</taxon>
        <taxon>Fungi incertae sedis</taxon>
        <taxon>Mucoromycota</taxon>
        <taxon>Glomeromycotina</taxon>
        <taxon>Glomeromycetes</taxon>
        <taxon>Diversisporales</taxon>
        <taxon>Gigasporaceae</taxon>
        <taxon>Cetraspora</taxon>
    </lineage>
</organism>
<name>A0A9N9J5U9_9GLOM</name>
<reference evidence="1" key="1">
    <citation type="submission" date="2021-06" db="EMBL/GenBank/DDBJ databases">
        <authorList>
            <person name="Kallberg Y."/>
            <person name="Tangrot J."/>
            <person name="Rosling A."/>
        </authorList>
    </citation>
    <scope>NUCLEOTIDE SEQUENCE</scope>
    <source>
        <strain evidence="1">FL966</strain>
    </source>
</reference>
<evidence type="ECO:0000313" key="1">
    <source>
        <dbReference type="EMBL" id="CAG8760925.1"/>
    </source>
</evidence>
<sequence length="121" mass="14450">AKDAFEDFSINGNVKKYGYDELTKIFWQYLSIHVFSKTKEEYYHFVKMRQVEIPLFQSKPEQVYELMQLLLELWTAAVIKIVRMLFYQYKSRHSKKPNKGTVYGIKQIFVTIGTPKGNKKR</sequence>
<comment type="caution">
    <text evidence="1">The sequence shown here is derived from an EMBL/GenBank/DDBJ whole genome shotgun (WGS) entry which is preliminary data.</text>
</comment>
<proteinExistence type="predicted"/>
<gene>
    <name evidence="1" type="ORF">CPELLU_LOCUS15297</name>
</gene>
<protein>
    <submittedName>
        <fullName evidence="1">14310_t:CDS:1</fullName>
    </submittedName>
</protein>